<accession>A0A917X006</accession>
<evidence type="ECO:0000256" key="1">
    <source>
        <dbReference type="SAM" id="MobiDB-lite"/>
    </source>
</evidence>
<dbReference type="AlphaFoldDB" id="A0A917X006"/>
<dbReference type="EMBL" id="BMPI01000029">
    <property type="protein sequence ID" value="GGM46934.1"/>
    <property type="molecule type" value="Genomic_DNA"/>
</dbReference>
<dbReference type="PROSITE" id="PS00018">
    <property type="entry name" value="EF_HAND_1"/>
    <property type="match status" value="1"/>
</dbReference>
<evidence type="ECO:0000313" key="3">
    <source>
        <dbReference type="Proteomes" id="UP000642070"/>
    </source>
</evidence>
<dbReference type="InterPro" id="IPR018247">
    <property type="entry name" value="EF_Hand_1_Ca_BS"/>
</dbReference>
<sequence>MTDFQDYHDFQFSDLRLDDGMVHESHAESDAFHYSPTVVEYDLNGDGRVDMVSADTDHDGKADAWQYDLDNDGIIDMTGYDVDGDGSIDLKEYDRNADGLVDEAVVDMDHDNRPQVVVQDTDHDGQYDLETWDLHEREDEGPSDPHSPNDGDTAPAVPRWGTNAHYGGA</sequence>
<reference evidence="2" key="1">
    <citation type="journal article" date="2014" name="Int. J. Syst. Evol. Microbiol.">
        <title>Complete genome sequence of Corynebacterium casei LMG S-19264T (=DSM 44701T), isolated from a smear-ripened cheese.</title>
        <authorList>
            <consortium name="US DOE Joint Genome Institute (JGI-PGF)"/>
            <person name="Walter F."/>
            <person name="Albersmeier A."/>
            <person name="Kalinowski J."/>
            <person name="Ruckert C."/>
        </authorList>
    </citation>
    <scope>NUCLEOTIDE SEQUENCE</scope>
    <source>
        <strain evidence="2">JCM 19831</strain>
    </source>
</reference>
<feature type="region of interest" description="Disordered" evidence="1">
    <location>
        <begin position="110"/>
        <end position="169"/>
    </location>
</feature>
<reference evidence="2" key="2">
    <citation type="submission" date="2020-09" db="EMBL/GenBank/DDBJ databases">
        <authorList>
            <person name="Sun Q."/>
            <person name="Ohkuma M."/>
        </authorList>
    </citation>
    <scope>NUCLEOTIDE SEQUENCE</scope>
    <source>
        <strain evidence="2">JCM 19831</strain>
    </source>
</reference>
<dbReference type="InterPro" id="IPR028974">
    <property type="entry name" value="TSP_type-3_rpt"/>
</dbReference>
<keyword evidence="3" id="KW-1185">Reference proteome</keyword>
<dbReference type="Proteomes" id="UP000642070">
    <property type="component" value="Unassembled WGS sequence"/>
</dbReference>
<dbReference type="RefSeq" id="WP_190252911.1">
    <property type="nucleotide sequence ID" value="NZ_BMPI01000029.1"/>
</dbReference>
<feature type="compositionally biased region" description="Basic and acidic residues" evidence="1">
    <location>
        <begin position="120"/>
        <end position="140"/>
    </location>
</feature>
<evidence type="ECO:0000313" key="2">
    <source>
        <dbReference type="EMBL" id="GGM46934.1"/>
    </source>
</evidence>
<comment type="caution">
    <text evidence="2">The sequence shown here is derived from an EMBL/GenBank/DDBJ whole genome shotgun (WGS) entry which is preliminary data.</text>
</comment>
<organism evidence="2 3">
    <name type="scientific">Dactylosporangium sucinum</name>
    <dbReference type="NCBI Taxonomy" id="1424081"/>
    <lineage>
        <taxon>Bacteria</taxon>
        <taxon>Bacillati</taxon>
        <taxon>Actinomycetota</taxon>
        <taxon>Actinomycetes</taxon>
        <taxon>Micromonosporales</taxon>
        <taxon>Micromonosporaceae</taxon>
        <taxon>Dactylosporangium</taxon>
    </lineage>
</organism>
<dbReference type="SUPFAM" id="SSF103647">
    <property type="entry name" value="TSP type-3 repeat"/>
    <property type="match status" value="1"/>
</dbReference>
<dbReference type="GO" id="GO:0005509">
    <property type="term" value="F:calcium ion binding"/>
    <property type="evidence" value="ECO:0007669"/>
    <property type="project" value="InterPro"/>
</dbReference>
<protein>
    <recommendedName>
        <fullName evidence="4">EF-hand domain-containing protein</fullName>
    </recommendedName>
</protein>
<proteinExistence type="predicted"/>
<gene>
    <name evidence="2" type="ORF">GCM10007977_055760</name>
</gene>
<name>A0A917X006_9ACTN</name>
<evidence type="ECO:0008006" key="4">
    <source>
        <dbReference type="Google" id="ProtNLM"/>
    </source>
</evidence>